<dbReference type="SUPFAM" id="SSF52047">
    <property type="entry name" value="RNI-like"/>
    <property type="match status" value="1"/>
</dbReference>
<dbReference type="InterPro" id="IPR032675">
    <property type="entry name" value="LRR_dom_sf"/>
</dbReference>
<dbReference type="Proteomes" id="UP000256970">
    <property type="component" value="Unassembled WGS sequence"/>
</dbReference>
<keyword evidence="2" id="KW-0433">Leucine-rich repeat</keyword>
<dbReference type="SUPFAM" id="SSF56112">
    <property type="entry name" value="Protein kinase-like (PK-like)"/>
    <property type="match status" value="1"/>
</dbReference>
<evidence type="ECO:0000313" key="8">
    <source>
        <dbReference type="Proteomes" id="UP000256970"/>
    </source>
</evidence>
<keyword evidence="4" id="KW-0833">Ubl conjugation pathway</keyword>
<keyword evidence="3" id="KW-0677">Repeat</keyword>
<name>A0A383V7A5_TETOB</name>
<dbReference type="PANTHER" id="PTHR45647">
    <property type="entry name" value="OS02G0152300 PROTEIN"/>
    <property type="match status" value="1"/>
</dbReference>
<comment type="subcellular location">
    <subcellularLocation>
        <location evidence="1">Cytoplasm</location>
        <location evidence="1">Cytoskeleton</location>
        <location evidence="1">Cilium axoneme</location>
    </subcellularLocation>
</comment>
<dbReference type="GO" id="GO:0005524">
    <property type="term" value="F:ATP binding"/>
    <property type="evidence" value="ECO:0007669"/>
    <property type="project" value="InterPro"/>
</dbReference>
<evidence type="ECO:0000256" key="1">
    <source>
        <dbReference type="ARBA" id="ARBA00004430"/>
    </source>
</evidence>
<dbReference type="InterPro" id="IPR001611">
    <property type="entry name" value="Leu-rich_rpt"/>
</dbReference>
<dbReference type="PANTHER" id="PTHR45647:SF139">
    <property type="entry name" value="OS02G0152300 PROTEIN"/>
    <property type="match status" value="1"/>
</dbReference>
<keyword evidence="8" id="KW-1185">Reference proteome</keyword>
<protein>
    <recommendedName>
        <fullName evidence="6">Protein kinase domain-containing protein</fullName>
    </recommendedName>
</protein>
<dbReference type="STRING" id="3088.A0A383V7A5"/>
<dbReference type="PROSITE" id="PS00108">
    <property type="entry name" value="PROTEIN_KINASE_ST"/>
    <property type="match status" value="1"/>
</dbReference>
<dbReference type="Pfam" id="PF00069">
    <property type="entry name" value="Pkinase"/>
    <property type="match status" value="1"/>
</dbReference>
<dbReference type="GO" id="GO:0005930">
    <property type="term" value="C:axoneme"/>
    <property type="evidence" value="ECO:0007669"/>
    <property type="project" value="UniProtKB-SubCell"/>
</dbReference>
<evidence type="ECO:0000256" key="2">
    <source>
        <dbReference type="ARBA" id="ARBA00022614"/>
    </source>
</evidence>
<dbReference type="InterPro" id="IPR051348">
    <property type="entry name" value="U-box_ubiquitin_ligases"/>
</dbReference>
<dbReference type="InterPro" id="IPR008271">
    <property type="entry name" value="Ser/Thr_kinase_AS"/>
</dbReference>
<proteinExistence type="predicted"/>
<dbReference type="Gene3D" id="1.10.510.10">
    <property type="entry name" value="Transferase(Phosphotransferase) domain 1"/>
    <property type="match status" value="1"/>
</dbReference>
<dbReference type="GO" id="GO:0004672">
    <property type="term" value="F:protein kinase activity"/>
    <property type="evidence" value="ECO:0007669"/>
    <property type="project" value="InterPro"/>
</dbReference>
<dbReference type="Gene3D" id="3.80.10.10">
    <property type="entry name" value="Ribonuclease Inhibitor"/>
    <property type="match status" value="1"/>
</dbReference>
<evidence type="ECO:0000259" key="6">
    <source>
        <dbReference type="PROSITE" id="PS50011"/>
    </source>
</evidence>
<feature type="region of interest" description="Disordered" evidence="5">
    <location>
        <begin position="241"/>
        <end position="291"/>
    </location>
</feature>
<dbReference type="AlphaFoldDB" id="A0A383V7A5"/>
<dbReference type="SMART" id="SM00368">
    <property type="entry name" value="LRR_RI"/>
    <property type="match status" value="5"/>
</dbReference>
<dbReference type="EMBL" id="FNXT01000067">
    <property type="protein sequence ID" value="SZX60464.1"/>
    <property type="molecule type" value="Genomic_DNA"/>
</dbReference>
<gene>
    <name evidence="7" type="ORF">BQ4739_LOCUS1008</name>
</gene>
<evidence type="ECO:0000256" key="3">
    <source>
        <dbReference type="ARBA" id="ARBA00022737"/>
    </source>
</evidence>
<feature type="domain" description="Protein kinase" evidence="6">
    <location>
        <begin position="1"/>
        <end position="163"/>
    </location>
</feature>
<feature type="compositionally biased region" description="Low complexity" evidence="5">
    <location>
        <begin position="241"/>
        <end position="259"/>
    </location>
</feature>
<dbReference type="PROSITE" id="PS50011">
    <property type="entry name" value="PROTEIN_KINASE_DOM"/>
    <property type="match status" value="1"/>
</dbReference>
<sequence>MIWLHTQEPPILHMDLKTANVLLDRFGTAKVGDVGLSKLKSGIADTASYIQSSVLRGTPAYMAPEYLQRGQCGPFTDVYALGVMMCELLTGKSARDAAAALEDVFEDTSTNNAEQASAALQPLLDPAARWPTATAVEFAGMAAACLQAARRRPNLQSGLQPMFEKMLAAATATATVSVEAPVQHTSHTTCPSTRQPLSVQQLVPSYALAGLLEKMARLQRQEQQQAAAAAATAAAAAAAAQQLQHEQQQQQQQQQQEALPTPPAGNAAQSRATAGLAPPPAAAMPLAPAQPDPRWSELLQAAKASANDGRAWQAFGRCFQGCTEIDLSNQGFGDAHWPALAQHAAQYWRSVQSLDLSYNAIGAAGITALAQAAHHWPQLQDLYLNMNSIGAAGVTALAQAAQHWPNLHSLKLNCNSIGGACVTALVQAAPHWPNLQSLDLSANTIGDAGATALVQAALHWPNLQTLGLGGCNIGDAGVTAMVQAAQHWTNLQILHGTTTALVMQASSP</sequence>
<dbReference type="Pfam" id="PF13516">
    <property type="entry name" value="LRR_6"/>
    <property type="match status" value="3"/>
</dbReference>
<reference evidence="7 8" key="1">
    <citation type="submission" date="2016-10" db="EMBL/GenBank/DDBJ databases">
        <authorList>
            <person name="Cai Z."/>
        </authorList>
    </citation>
    <scope>NUCLEOTIDE SEQUENCE [LARGE SCALE GENOMIC DNA]</scope>
</reference>
<dbReference type="InterPro" id="IPR011009">
    <property type="entry name" value="Kinase-like_dom_sf"/>
</dbReference>
<organism evidence="7 8">
    <name type="scientific">Tetradesmus obliquus</name>
    <name type="common">Green alga</name>
    <name type="synonym">Acutodesmus obliquus</name>
    <dbReference type="NCBI Taxonomy" id="3088"/>
    <lineage>
        <taxon>Eukaryota</taxon>
        <taxon>Viridiplantae</taxon>
        <taxon>Chlorophyta</taxon>
        <taxon>core chlorophytes</taxon>
        <taxon>Chlorophyceae</taxon>
        <taxon>CS clade</taxon>
        <taxon>Sphaeropleales</taxon>
        <taxon>Scenedesmaceae</taxon>
        <taxon>Tetradesmus</taxon>
    </lineage>
</organism>
<accession>A0A383V7A5</accession>
<dbReference type="InterPro" id="IPR000719">
    <property type="entry name" value="Prot_kinase_dom"/>
</dbReference>
<evidence type="ECO:0000256" key="4">
    <source>
        <dbReference type="ARBA" id="ARBA00022786"/>
    </source>
</evidence>
<evidence type="ECO:0000256" key="5">
    <source>
        <dbReference type="SAM" id="MobiDB-lite"/>
    </source>
</evidence>
<evidence type="ECO:0000313" key="7">
    <source>
        <dbReference type="EMBL" id="SZX60464.1"/>
    </source>
</evidence>